<dbReference type="EMBL" id="JAAAML010000004">
    <property type="protein sequence ID" value="MCO6410432.1"/>
    <property type="molecule type" value="Genomic_DNA"/>
</dbReference>
<name>A0ABT1CW48_9HYPH</name>
<feature type="domain" description="VWFA" evidence="3">
    <location>
        <begin position="32"/>
        <end position="210"/>
    </location>
</feature>
<dbReference type="InterPro" id="IPR002035">
    <property type="entry name" value="VWF_A"/>
</dbReference>
<dbReference type="RefSeq" id="WP_252917136.1">
    <property type="nucleotide sequence ID" value="NZ_JAAAML010000004.1"/>
</dbReference>
<evidence type="ECO:0000256" key="2">
    <source>
        <dbReference type="SAM" id="SignalP"/>
    </source>
</evidence>
<organism evidence="4 5">
    <name type="scientific">Hoeflea alexandrii</name>
    <dbReference type="NCBI Taxonomy" id="288436"/>
    <lineage>
        <taxon>Bacteria</taxon>
        <taxon>Pseudomonadati</taxon>
        <taxon>Pseudomonadota</taxon>
        <taxon>Alphaproteobacteria</taxon>
        <taxon>Hyphomicrobiales</taxon>
        <taxon>Rhizobiaceae</taxon>
        <taxon>Hoeflea</taxon>
    </lineage>
</organism>
<sequence length="627" mass="66004">MLRHLSSRYGLGLAAGLLLLLQPPAKAQEDSATILVFDGSGSMWAELEGRTRIEVAREVLGDYLAGRDMSRPLGVVAYGHRRRGDCGDIETLFPSGVYAANDVSARLNALNPKGKTPISGALREAARQVPRTAEEADIVLITDGIETCVPDVCAIADELAQSGIKIRAHVVGFGLSEAEANTLACIPDRTGGKLLRPTTGEELADALRQTEAQAPVEQPAISAEVKLFILLGNNSMPERYSWSLRNEDTGTVTELAELTGDARYSPFVLDLDQGRYTALLSTANGAGETSFEIGDPEARSIEVALAGDLPDITLIDRGPYLAGHNALFDLTINREGLNVGGADFQLTLYKAKPNGDPDGAAVTWSYVSGAAGRKSNALALPPEPGEFIVTLERGDGTIVGSTRIESQVDPDVSLRVPSVVAPGADITFESFGGQGSSDLVTVQKDGADVGWATTLVSVAEGNPLIAPLAEGTYDLVYEMGDGRVEKARVPFQVGTLNALPAQPEQQTTSASPPSGEVEATFKVGEAFESLQVQWSAIPLDDSLPLDAWAPSDFAPSMSGSFLPGRYRVTGDAGDLQFAGDVEITAEGPNVFEIGLAPEPGSDPGGPLTEEGAAELLDRLVPNRKPAN</sequence>
<dbReference type="Pfam" id="PF13519">
    <property type="entry name" value="VWA_2"/>
    <property type="match status" value="1"/>
</dbReference>
<feature type="chain" id="PRO_5047529302" evidence="2">
    <location>
        <begin position="28"/>
        <end position="627"/>
    </location>
</feature>
<proteinExistence type="predicted"/>
<evidence type="ECO:0000313" key="4">
    <source>
        <dbReference type="EMBL" id="MCO6410432.1"/>
    </source>
</evidence>
<dbReference type="Proteomes" id="UP001320715">
    <property type="component" value="Unassembled WGS sequence"/>
</dbReference>
<dbReference type="PROSITE" id="PS50234">
    <property type="entry name" value="VWFA"/>
    <property type="match status" value="1"/>
</dbReference>
<comment type="caution">
    <text evidence="4">The sequence shown here is derived from an EMBL/GenBank/DDBJ whole genome shotgun (WGS) entry which is preliminary data.</text>
</comment>
<feature type="signal peptide" evidence="2">
    <location>
        <begin position="1"/>
        <end position="27"/>
    </location>
</feature>
<dbReference type="SMART" id="SM00327">
    <property type="entry name" value="VWA"/>
    <property type="match status" value="1"/>
</dbReference>
<evidence type="ECO:0000259" key="3">
    <source>
        <dbReference type="PROSITE" id="PS50234"/>
    </source>
</evidence>
<feature type="region of interest" description="Disordered" evidence="1">
    <location>
        <begin position="595"/>
        <end position="627"/>
    </location>
</feature>
<dbReference type="SUPFAM" id="SSF53300">
    <property type="entry name" value="vWA-like"/>
    <property type="match status" value="1"/>
</dbReference>
<evidence type="ECO:0000313" key="5">
    <source>
        <dbReference type="Proteomes" id="UP001320715"/>
    </source>
</evidence>
<reference evidence="4 5" key="1">
    <citation type="submission" date="2020-01" db="EMBL/GenBank/DDBJ databases">
        <title>Genomes of bacteria type strains.</title>
        <authorList>
            <person name="Chen J."/>
            <person name="Zhu S."/>
            <person name="Yang J."/>
        </authorList>
    </citation>
    <scope>NUCLEOTIDE SEQUENCE [LARGE SCALE GENOMIC DNA]</scope>
    <source>
        <strain evidence="4 5">DSM 16655</strain>
    </source>
</reference>
<dbReference type="Gene3D" id="3.40.50.410">
    <property type="entry name" value="von Willebrand factor, type A domain"/>
    <property type="match status" value="1"/>
</dbReference>
<evidence type="ECO:0000256" key="1">
    <source>
        <dbReference type="SAM" id="MobiDB-lite"/>
    </source>
</evidence>
<protein>
    <submittedName>
        <fullName evidence="4">VWA domain-containing protein</fullName>
    </submittedName>
</protein>
<keyword evidence="5" id="KW-1185">Reference proteome</keyword>
<accession>A0ABT1CW48</accession>
<dbReference type="InterPro" id="IPR036465">
    <property type="entry name" value="vWFA_dom_sf"/>
</dbReference>
<keyword evidence="2" id="KW-0732">Signal</keyword>
<gene>
    <name evidence="4" type="ORF">GTW23_19800</name>
</gene>